<accession>A0A7G9GZI2</accession>
<organism evidence="2 3">
    <name type="scientific">Fusobacterium hominis</name>
    <dbReference type="NCBI Taxonomy" id="2764326"/>
    <lineage>
        <taxon>Bacteria</taxon>
        <taxon>Fusobacteriati</taxon>
        <taxon>Fusobacteriota</taxon>
        <taxon>Fusobacteriia</taxon>
        <taxon>Fusobacteriales</taxon>
        <taxon>Fusobacteriaceae</taxon>
        <taxon>Fusobacterium</taxon>
    </lineage>
</organism>
<gene>
    <name evidence="2" type="ORF">H9Q81_04200</name>
</gene>
<evidence type="ECO:0000313" key="2">
    <source>
        <dbReference type="EMBL" id="QNM16214.1"/>
    </source>
</evidence>
<sequence length="86" mass="9970">MKDEIFLLLVSNSTHYIMKLEKELQNFGICCRIIPLPSEISAGCGLSIKINLQDRSEVENLIKRENLQVELYLVEKHGFKKEVHKI</sequence>
<dbReference type="KEGG" id="fho:H9Q81_04200"/>
<dbReference type="Proteomes" id="UP000515913">
    <property type="component" value="Chromosome"/>
</dbReference>
<dbReference type="EMBL" id="CP060637">
    <property type="protein sequence ID" value="QNM16214.1"/>
    <property type="molecule type" value="Genomic_DNA"/>
</dbReference>
<dbReference type="AlphaFoldDB" id="A0A7G9GZI2"/>
<dbReference type="Pfam" id="PF11823">
    <property type="entry name" value="Se_S_carrier"/>
    <property type="match status" value="1"/>
</dbReference>
<reference evidence="2 3" key="1">
    <citation type="submission" date="2020-08" db="EMBL/GenBank/DDBJ databases">
        <authorList>
            <person name="Liu C."/>
            <person name="Sun Q."/>
        </authorList>
    </citation>
    <scope>NUCLEOTIDE SEQUENCE [LARGE SCALE GENOMIC DNA]</scope>
    <source>
        <strain evidence="2 3">NSJ-57</strain>
    </source>
</reference>
<name>A0A7G9GZI2_9FUSO</name>
<feature type="domain" description="Putative Se/S carrier protein-like" evidence="1">
    <location>
        <begin position="8"/>
        <end position="70"/>
    </location>
</feature>
<keyword evidence="3" id="KW-1185">Reference proteome</keyword>
<evidence type="ECO:0000313" key="3">
    <source>
        <dbReference type="Proteomes" id="UP000515913"/>
    </source>
</evidence>
<proteinExistence type="predicted"/>
<evidence type="ECO:0000259" key="1">
    <source>
        <dbReference type="Pfam" id="PF11823"/>
    </source>
</evidence>
<protein>
    <submittedName>
        <fullName evidence="2">DUF3343 domain-containing protein</fullName>
    </submittedName>
</protein>
<dbReference type="InterPro" id="IPR021778">
    <property type="entry name" value="Se/S_carrier-like"/>
</dbReference>